<keyword evidence="3" id="KW-0234">DNA repair</keyword>
<dbReference type="Proteomes" id="UP000216063">
    <property type="component" value="Unassembled WGS sequence"/>
</dbReference>
<dbReference type="PANTHER" id="PTHR12159">
    <property type="entry name" value="G/T AND G/U MISMATCH-SPECIFIC DNA GLYCOSYLASE"/>
    <property type="match status" value="1"/>
</dbReference>
<evidence type="ECO:0000256" key="2">
    <source>
        <dbReference type="ARBA" id="ARBA00022801"/>
    </source>
</evidence>
<sequence length="176" mass="18968">MRDRGDRYQPDILARGLDVVFCGINPALTAAADGYNFSSPTNRFWSAIHLAGFTDRQLAPAEERTLLTYGCGITAVVTRPTSEAREVSALEIRQALSSFEAKMRTFGPRVLAFLGKPAVSVVLGTGAVGWGLQDQTVAGATAWVLPNPSGRNRRFSTAALVTAYAELHAFVALPRR</sequence>
<evidence type="ECO:0000256" key="1">
    <source>
        <dbReference type="ARBA" id="ARBA00022763"/>
    </source>
</evidence>
<dbReference type="GO" id="GO:0006285">
    <property type="term" value="P:base-excision repair, AP site formation"/>
    <property type="evidence" value="ECO:0007669"/>
    <property type="project" value="InterPro"/>
</dbReference>
<reference evidence="5 6" key="1">
    <citation type="submission" date="2017-07" db="EMBL/GenBank/DDBJ databases">
        <title>The new phylogeny of genus Mycobacterium.</title>
        <authorList>
            <person name="Tortoli E."/>
            <person name="Trovato A."/>
            <person name="Cirillo D.M."/>
        </authorList>
    </citation>
    <scope>NUCLEOTIDE SEQUENCE [LARGE SCALE GENOMIC DNA]</scope>
    <source>
        <strain evidence="5 6">ATCC 33027</strain>
    </source>
</reference>
<dbReference type="SUPFAM" id="SSF52141">
    <property type="entry name" value="Uracil-DNA glycosylase-like"/>
    <property type="match status" value="1"/>
</dbReference>
<dbReference type="EMBL" id="NOZR01000021">
    <property type="protein sequence ID" value="OYN76484.1"/>
    <property type="molecule type" value="Genomic_DNA"/>
</dbReference>
<dbReference type="Pfam" id="PF03167">
    <property type="entry name" value="UDG"/>
    <property type="match status" value="1"/>
</dbReference>
<dbReference type="NCBIfam" id="NF007570">
    <property type="entry name" value="PRK10201.1"/>
    <property type="match status" value="1"/>
</dbReference>
<dbReference type="GO" id="GO:0004844">
    <property type="term" value="F:uracil DNA N-glycosylase activity"/>
    <property type="evidence" value="ECO:0007669"/>
    <property type="project" value="TreeGrafter"/>
</dbReference>
<dbReference type="RefSeq" id="WP_094483153.1">
    <property type="nucleotide sequence ID" value="NZ_JACKSC010000324.1"/>
</dbReference>
<dbReference type="SMART" id="SM00986">
    <property type="entry name" value="UDG"/>
    <property type="match status" value="1"/>
</dbReference>
<accession>A0A255DB31</accession>
<organism evidence="5 6">
    <name type="scientific">Mycolicibacterium sphagni</name>
    <dbReference type="NCBI Taxonomy" id="1786"/>
    <lineage>
        <taxon>Bacteria</taxon>
        <taxon>Bacillati</taxon>
        <taxon>Actinomycetota</taxon>
        <taxon>Actinomycetes</taxon>
        <taxon>Mycobacteriales</taxon>
        <taxon>Mycobacteriaceae</taxon>
        <taxon>Mycolicibacterium</taxon>
    </lineage>
</organism>
<keyword evidence="6" id="KW-1185">Reference proteome</keyword>
<keyword evidence="2" id="KW-0378">Hydrolase</keyword>
<comment type="caution">
    <text evidence="5">The sequence shown here is derived from an EMBL/GenBank/DDBJ whole genome shotgun (WGS) entry which is preliminary data.</text>
</comment>
<evidence type="ECO:0000259" key="4">
    <source>
        <dbReference type="SMART" id="SM00986"/>
    </source>
</evidence>
<dbReference type="PANTHER" id="PTHR12159:SF9">
    <property type="entry name" value="G_T MISMATCH-SPECIFIC THYMINE DNA GLYCOSYLASE"/>
    <property type="match status" value="1"/>
</dbReference>
<keyword evidence="1" id="KW-0227">DNA damage</keyword>
<dbReference type="SMART" id="SM00987">
    <property type="entry name" value="UreE_C"/>
    <property type="match status" value="1"/>
</dbReference>
<feature type="domain" description="Uracil-DNA glycosylase-like" evidence="4">
    <location>
        <begin position="10"/>
        <end position="168"/>
    </location>
</feature>
<evidence type="ECO:0000313" key="5">
    <source>
        <dbReference type="EMBL" id="OYN76484.1"/>
    </source>
</evidence>
<dbReference type="AlphaFoldDB" id="A0A255DB31"/>
<protein>
    <submittedName>
        <fullName evidence="5">Double-stranded uracil-DNA glycosylase</fullName>
    </submittedName>
</protein>
<dbReference type="CDD" id="cd10028">
    <property type="entry name" value="UDG-F2_TDG_MUG"/>
    <property type="match status" value="1"/>
</dbReference>
<proteinExistence type="predicted"/>
<dbReference type="GO" id="GO:0008263">
    <property type="term" value="F:pyrimidine-specific mismatch base pair DNA N-glycosylase activity"/>
    <property type="evidence" value="ECO:0007669"/>
    <property type="project" value="TreeGrafter"/>
</dbReference>
<dbReference type="InterPro" id="IPR015637">
    <property type="entry name" value="MUG/TDG"/>
</dbReference>
<dbReference type="Gene3D" id="3.40.470.10">
    <property type="entry name" value="Uracil-DNA glycosylase-like domain"/>
    <property type="match status" value="1"/>
</dbReference>
<gene>
    <name evidence="5" type="ORF">CG716_21545</name>
</gene>
<evidence type="ECO:0000256" key="3">
    <source>
        <dbReference type="ARBA" id="ARBA00023204"/>
    </source>
</evidence>
<dbReference type="InterPro" id="IPR036895">
    <property type="entry name" value="Uracil-DNA_glycosylase-like_sf"/>
</dbReference>
<evidence type="ECO:0000313" key="6">
    <source>
        <dbReference type="Proteomes" id="UP000216063"/>
    </source>
</evidence>
<dbReference type="InterPro" id="IPR005122">
    <property type="entry name" value="Uracil-DNA_glycosylase-like"/>
</dbReference>
<name>A0A255DB31_9MYCO</name>
<dbReference type="OrthoDB" id="9799921at2"/>